<evidence type="ECO:0000313" key="2">
    <source>
        <dbReference type="EMBL" id="KTD19873.1"/>
    </source>
</evidence>
<proteinExistence type="predicted"/>
<organism evidence="2 3">
    <name type="scientific">Legionella londiniensis</name>
    <dbReference type="NCBI Taxonomy" id="45068"/>
    <lineage>
        <taxon>Bacteria</taxon>
        <taxon>Pseudomonadati</taxon>
        <taxon>Pseudomonadota</taxon>
        <taxon>Gammaproteobacteria</taxon>
        <taxon>Legionellales</taxon>
        <taxon>Legionellaceae</taxon>
        <taxon>Legionella</taxon>
    </lineage>
</organism>
<dbReference type="AlphaFoldDB" id="A0A0W0VIC3"/>
<dbReference type="Proteomes" id="UP000054997">
    <property type="component" value="Unassembled WGS sequence"/>
</dbReference>
<keyword evidence="3" id="KW-1185">Reference proteome</keyword>
<dbReference type="NCBIfam" id="TIGR02532">
    <property type="entry name" value="IV_pilin_GFxxxE"/>
    <property type="match status" value="1"/>
</dbReference>
<keyword evidence="1" id="KW-0472">Membrane</keyword>
<gene>
    <name evidence="2" type="ORF">Llon_2045</name>
</gene>
<keyword evidence="1" id="KW-1133">Transmembrane helix</keyword>
<dbReference type="PATRIC" id="fig|45068.5.peg.2228"/>
<evidence type="ECO:0008006" key="4">
    <source>
        <dbReference type="Google" id="ProtNLM"/>
    </source>
</evidence>
<evidence type="ECO:0000313" key="3">
    <source>
        <dbReference type="Proteomes" id="UP000054997"/>
    </source>
</evidence>
<dbReference type="STRING" id="45068.Llon_2045"/>
<keyword evidence="1" id="KW-0812">Transmembrane</keyword>
<feature type="transmembrane region" description="Helical" evidence="1">
    <location>
        <begin position="7"/>
        <end position="30"/>
    </location>
</feature>
<protein>
    <recommendedName>
        <fullName evidence="4">Prepilin-type N-terminal cleavage/methylation domain-containing protein</fullName>
    </recommendedName>
</protein>
<name>A0A0W0VIC3_9GAMM</name>
<dbReference type="EMBL" id="LNYK01000033">
    <property type="protein sequence ID" value="KTD19873.1"/>
    <property type="molecule type" value="Genomic_DNA"/>
</dbReference>
<comment type="caution">
    <text evidence="2">The sequence shown here is derived from an EMBL/GenBank/DDBJ whole genome shotgun (WGS) entry which is preliminary data.</text>
</comment>
<dbReference type="OrthoDB" id="9788802at2"/>
<accession>A0A0W0VIC3</accession>
<dbReference type="InterPro" id="IPR012902">
    <property type="entry name" value="N_methyl_site"/>
</dbReference>
<reference evidence="2 3" key="1">
    <citation type="submission" date="2015-11" db="EMBL/GenBank/DDBJ databases">
        <title>Genomic analysis of 38 Legionella species identifies large and diverse effector repertoires.</title>
        <authorList>
            <person name="Burstein D."/>
            <person name="Amaro F."/>
            <person name="Zusman T."/>
            <person name="Lifshitz Z."/>
            <person name="Cohen O."/>
            <person name="Gilbert J.A."/>
            <person name="Pupko T."/>
            <person name="Shuman H.A."/>
            <person name="Segal G."/>
        </authorList>
    </citation>
    <scope>NUCLEOTIDE SEQUENCE [LARGE SCALE GENOMIC DNA]</scope>
    <source>
        <strain evidence="2 3">ATCC 49505</strain>
    </source>
</reference>
<dbReference type="RefSeq" id="WP_058530005.1">
    <property type="nucleotide sequence ID" value="NZ_CAAAHZ010000011.1"/>
</dbReference>
<evidence type="ECO:0000256" key="1">
    <source>
        <dbReference type="SAM" id="Phobius"/>
    </source>
</evidence>
<dbReference type="Pfam" id="PF07963">
    <property type="entry name" value="N_methyl"/>
    <property type="match status" value="1"/>
</dbReference>
<dbReference type="InterPro" id="IPR016977">
    <property type="entry name" value="ComGF"/>
</dbReference>
<sequence>MKKERGFTFIEIILVILLTGIVASIIGLFLSQGFSAYFATKPIVSVSGEANMAMDNMLREIKSAESINSISSNALSFVNQQGETVVIDLSGTTLRRNVNGGGAQPLCNNVTSFSFAYFNAGFATTALPAEVRFITVSLTVSENNIPYSLASGTLIRKLL</sequence>
<dbReference type="Pfam" id="PF15980">
    <property type="entry name" value="ComGF"/>
    <property type="match status" value="1"/>
</dbReference>